<evidence type="ECO:0000313" key="3">
    <source>
        <dbReference type="Proteomes" id="UP000293331"/>
    </source>
</evidence>
<evidence type="ECO:0000313" key="2">
    <source>
        <dbReference type="EMBL" id="RYU90727.1"/>
    </source>
</evidence>
<dbReference type="AlphaFoldDB" id="A0A4Q5LMC3"/>
<feature type="compositionally biased region" description="Basic and acidic residues" evidence="1">
    <location>
        <begin position="33"/>
        <end position="43"/>
    </location>
</feature>
<dbReference type="EMBL" id="SEWG01000003">
    <property type="protein sequence ID" value="RYU90727.1"/>
    <property type="molecule type" value="Genomic_DNA"/>
</dbReference>
<accession>A0A4Q5LMC3</accession>
<organism evidence="2 3">
    <name type="scientific">Mucilaginibacter terrigena</name>
    <dbReference type="NCBI Taxonomy" id="2492395"/>
    <lineage>
        <taxon>Bacteria</taxon>
        <taxon>Pseudomonadati</taxon>
        <taxon>Bacteroidota</taxon>
        <taxon>Sphingobacteriia</taxon>
        <taxon>Sphingobacteriales</taxon>
        <taxon>Sphingobacteriaceae</taxon>
        <taxon>Mucilaginibacter</taxon>
    </lineage>
</organism>
<comment type="caution">
    <text evidence="2">The sequence shown here is derived from an EMBL/GenBank/DDBJ whole genome shotgun (WGS) entry which is preliminary data.</text>
</comment>
<name>A0A4Q5LMC3_9SPHI</name>
<protein>
    <submittedName>
        <fullName evidence="2">Uncharacterized protein</fullName>
    </submittedName>
</protein>
<keyword evidence="3" id="KW-1185">Reference proteome</keyword>
<evidence type="ECO:0000256" key="1">
    <source>
        <dbReference type="SAM" id="MobiDB-lite"/>
    </source>
</evidence>
<reference evidence="2 3" key="1">
    <citation type="submission" date="2019-02" db="EMBL/GenBank/DDBJ databases">
        <title>Bacterial novel species Mucilaginibacter sp. 17JY9-4 isolated from soil.</title>
        <authorList>
            <person name="Jung H.-Y."/>
        </authorList>
    </citation>
    <scope>NUCLEOTIDE SEQUENCE [LARGE SCALE GENOMIC DNA]</scope>
    <source>
        <strain evidence="2 3">17JY9-4</strain>
    </source>
</reference>
<dbReference type="RefSeq" id="WP_162499811.1">
    <property type="nucleotide sequence ID" value="NZ_SEWG01000003.1"/>
</dbReference>
<dbReference type="Proteomes" id="UP000293331">
    <property type="component" value="Unassembled WGS sequence"/>
</dbReference>
<gene>
    <name evidence="2" type="ORF">EWM62_08760</name>
</gene>
<feature type="region of interest" description="Disordered" evidence="1">
    <location>
        <begin position="33"/>
        <end position="88"/>
    </location>
</feature>
<sequence>MLNVIFFNVFKKFGIELEYYLSNGVKMVIEKKTKNTGEEKEWENPQAPEKTSDERDKEQLARQYKEAKRRHDNLSENQGNENKEETKQ</sequence>
<feature type="compositionally biased region" description="Basic and acidic residues" evidence="1">
    <location>
        <begin position="50"/>
        <end position="66"/>
    </location>
</feature>
<proteinExistence type="predicted"/>